<gene>
    <name evidence="2" type="ORF">IBLFYP30_00122</name>
</gene>
<evidence type="ECO:0000256" key="1">
    <source>
        <dbReference type="SAM" id="Phobius"/>
    </source>
</evidence>
<name>A0A6N2ZQX2_9FIRM</name>
<dbReference type="AlphaFoldDB" id="A0A6N2ZQX2"/>
<evidence type="ECO:0000313" key="2">
    <source>
        <dbReference type="EMBL" id="VYT80268.1"/>
    </source>
</evidence>
<feature type="transmembrane region" description="Helical" evidence="1">
    <location>
        <begin position="61"/>
        <end position="82"/>
    </location>
</feature>
<feature type="transmembrane region" description="Helical" evidence="1">
    <location>
        <begin position="172"/>
        <end position="189"/>
    </location>
</feature>
<keyword evidence="1" id="KW-1133">Transmembrane helix</keyword>
<feature type="transmembrane region" description="Helical" evidence="1">
    <location>
        <begin position="145"/>
        <end position="166"/>
    </location>
</feature>
<protein>
    <submittedName>
        <fullName evidence="2">Uncharacterized protein</fullName>
    </submittedName>
</protein>
<reference evidence="2" key="1">
    <citation type="submission" date="2019-11" db="EMBL/GenBank/DDBJ databases">
        <authorList>
            <person name="Feng L."/>
        </authorList>
    </citation>
    <scope>NUCLEOTIDE SEQUENCE</scope>
    <source>
        <strain evidence="2">IbartlettiiLFYP30</strain>
    </source>
</reference>
<feature type="transmembrane region" description="Helical" evidence="1">
    <location>
        <begin position="196"/>
        <end position="211"/>
    </location>
</feature>
<feature type="transmembrane region" description="Helical" evidence="1">
    <location>
        <begin position="21"/>
        <end position="41"/>
    </location>
</feature>
<organism evidence="2">
    <name type="scientific">Intestinibacter bartlettii</name>
    <dbReference type="NCBI Taxonomy" id="261299"/>
    <lineage>
        <taxon>Bacteria</taxon>
        <taxon>Bacillati</taxon>
        <taxon>Bacillota</taxon>
        <taxon>Clostridia</taxon>
        <taxon>Peptostreptococcales</taxon>
        <taxon>Peptostreptococcaceae</taxon>
        <taxon>Intestinibacter</taxon>
    </lineage>
</organism>
<dbReference type="EMBL" id="CACRUE010000012">
    <property type="protein sequence ID" value="VYT80268.1"/>
    <property type="molecule type" value="Genomic_DNA"/>
</dbReference>
<feature type="transmembrane region" description="Helical" evidence="1">
    <location>
        <begin position="120"/>
        <end position="138"/>
    </location>
</feature>
<proteinExistence type="predicted"/>
<dbReference type="RefSeq" id="WP_024038057.1">
    <property type="nucleotide sequence ID" value="NZ_CACRUE010000012.1"/>
</dbReference>
<keyword evidence="1" id="KW-0472">Membrane</keyword>
<sequence length="212" mass="24227">MIEILTKIREQDKTLVFSKKVINTFIVLVFGIVLGIFSKWLDNTPLNDSIMWKRFLLGYLDLGNVFSMIGIWLLIALCISIYSATPLRASINVFIFFLGMNISYHIYTIIFAGFNPMNYMMIWYFLTLFSPILAFICWYSKGSGIIPVIINTCIIAIMILCCFGIGMWYFNFTSIINTIIFITTLIILYNTPQKSIITLIGGLVIAFVVILL</sequence>
<accession>A0A6N2ZQX2</accession>
<keyword evidence="1" id="KW-0812">Transmembrane</keyword>
<feature type="transmembrane region" description="Helical" evidence="1">
    <location>
        <begin position="94"/>
        <end position="114"/>
    </location>
</feature>